<evidence type="ECO:0000313" key="2">
    <source>
        <dbReference type="EMBL" id="GLK87004.1"/>
    </source>
</evidence>
<dbReference type="Pfam" id="PF08668">
    <property type="entry name" value="HDOD"/>
    <property type="match status" value="1"/>
</dbReference>
<dbReference type="InterPro" id="IPR052340">
    <property type="entry name" value="RNase_Y/CdgJ"/>
</dbReference>
<dbReference type="Proteomes" id="UP001143328">
    <property type="component" value="Unassembled WGS sequence"/>
</dbReference>
<dbReference type="RefSeq" id="WP_271193241.1">
    <property type="nucleotide sequence ID" value="NZ_BSFN01000001.1"/>
</dbReference>
<name>A0A9W6K3X0_9PSED</name>
<dbReference type="PANTHER" id="PTHR33525">
    <property type="match status" value="1"/>
</dbReference>
<dbReference type="InterPro" id="IPR013976">
    <property type="entry name" value="HDOD"/>
</dbReference>
<gene>
    <name evidence="2" type="ORF">GCM10017655_00660</name>
</gene>
<dbReference type="EMBL" id="BSFN01000001">
    <property type="protein sequence ID" value="GLK87004.1"/>
    <property type="molecule type" value="Genomic_DNA"/>
</dbReference>
<evidence type="ECO:0000313" key="3">
    <source>
        <dbReference type="Proteomes" id="UP001143328"/>
    </source>
</evidence>
<sequence length="285" mass="31734">MSAVLSGYARYRQVVTQLMSGEEQLPSLPALTLEIRKALRSPDISLEALSKLISRDPALAALLIKYSSSPLNRTRRGPKTLKDVMQLLGVGQVDRITMVHSIQSLFTLHSAAHKKLFMEAWERLILQACICGFLAAKVSHIQPEQALLASLMSELGSLAILSAFKDDAVPSRELYLQLCQEYSKSLGVILLKKWAVDEELVAIVRNSGNWEERGVGYHMELLDLVNLARYHRLKGFDHVADLPPLQSLTGFGKLLPPYNQLDINGGLQLITVHRDEIDALADMLR</sequence>
<protein>
    <recommendedName>
        <fullName evidence="1">HDOD domain-containing protein</fullName>
    </recommendedName>
</protein>
<keyword evidence="3" id="KW-1185">Reference proteome</keyword>
<dbReference type="Gene3D" id="1.10.3210.10">
    <property type="entry name" value="Hypothetical protein af1432"/>
    <property type="match status" value="1"/>
</dbReference>
<reference evidence="2" key="1">
    <citation type="journal article" date="2014" name="Int. J. Syst. Evol. Microbiol.">
        <title>Complete genome sequence of Corynebacterium casei LMG S-19264T (=DSM 44701T), isolated from a smear-ripened cheese.</title>
        <authorList>
            <consortium name="US DOE Joint Genome Institute (JGI-PGF)"/>
            <person name="Walter F."/>
            <person name="Albersmeier A."/>
            <person name="Kalinowski J."/>
            <person name="Ruckert C."/>
        </authorList>
    </citation>
    <scope>NUCLEOTIDE SEQUENCE</scope>
    <source>
        <strain evidence="2">VKM B-2935</strain>
    </source>
</reference>
<dbReference type="PROSITE" id="PS51833">
    <property type="entry name" value="HDOD"/>
    <property type="match status" value="1"/>
</dbReference>
<feature type="domain" description="HDOD" evidence="1">
    <location>
        <begin position="25"/>
        <end position="210"/>
    </location>
</feature>
<dbReference type="PANTHER" id="PTHR33525:SF3">
    <property type="entry name" value="RIBONUCLEASE Y"/>
    <property type="match status" value="1"/>
</dbReference>
<evidence type="ECO:0000259" key="1">
    <source>
        <dbReference type="PROSITE" id="PS51833"/>
    </source>
</evidence>
<dbReference type="SUPFAM" id="SSF109604">
    <property type="entry name" value="HD-domain/PDEase-like"/>
    <property type="match status" value="1"/>
</dbReference>
<reference evidence="2" key="2">
    <citation type="submission" date="2023-01" db="EMBL/GenBank/DDBJ databases">
        <authorList>
            <person name="Sun Q."/>
            <person name="Evtushenko L."/>
        </authorList>
    </citation>
    <scope>NUCLEOTIDE SEQUENCE</scope>
    <source>
        <strain evidence="2">VKM B-2935</strain>
    </source>
</reference>
<organism evidence="2 3">
    <name type="scientific">Pseudomonas turukhanskensis</name>
    <dbReference type="NCBI Taxonomy" id="1806536"/>
    <lineage>
        <taxon>Bacteria</taxon>
        <taxon>Pseudomonadati</taxon>
        <taxon>Pseudomonadota</taxon>
        <taxon>Gammaproteobacteria</taxon>
        <taxon>Pseudomonadales</taxon>
        <taxon>Pseudomonadaceae</taxon>
        <taxon>Pseudomonas</taxon>
    </lineage>
</organism>
<comment type="caution">
    <text evidence="2">The sequence shown here is derived from an EMBL/GenBank/DDBJ whole genome shotgun (WGS) entry which is preliminary data.</text>
</comment>
<proteinExistence type="predicted"/>
<accession>A0A9W6K3X0</accession>
<dbReference type="AlphaFoldDB" id="A0A9W6K3X0"/>